<name>A0A4S2L5W9_OPIFE</name>
<dbReference type="EMBL" id="SJOL01009329">
    <property type="protein sequence ID" value="TGZ58121.1"/>
    <property type="molecule type" value="Genomic_DNA"/>
</dbReference>
<protein>
    <submittedName>
        <fullName evidence="2">Uncharacterized protein</fullName>
    </submittedName>
</protein>
<evidence type="ECO:0000313" key="3">
    <source>
        <dbReference type="Proteomes" id="UP000308267"/>
    </source>
</evidence>
<organism evidence="2 3">
    <name type="scientific">Opisthorchis felineus</name>
    <dbReference type="NCBI Taxonomy" id="147828"/>
    <lineage>
        <taxon>Eukaryota</taxon>
        <taxon>Metazoa</taxon>
        <taxon>Spiralia</taxon>
        <taxon>Lophotrochozoa</taxon>
        <taxon>Platyhelminthes</taxon>
        <taxon>Trematoda</taxon>
        <taxon>Digenea</taxon>
        <taxon>Opisthorchiida</taxon>
        <taxon>Opisthorchiata</taxon>
        <taxon>Opisthorchiidae</taxon>
        <taxon>Opisthorchis</taxon>
    </lineage>
</organism>
<evidence type="ECO:0000256" key="1">
    <source>
        <dbReference type="SAM" id="MobiDB-lite"/>
    </source>
</evidence>
<sequence>MVGRHACNTTSVPNRTTKAASTPSQTHSLALDARCAPSVFTRTCTLIATWLSILDRMRTVGIASTANAQFIRIQPVDSTALAQANVPVRDKTIIVLACPFATNYSGRSREPQHPNLSS</sequence>
<feature type="region of interest" description="Disordered" evidence="1">
    <location>
        <begin position="1"/>
        <end position="24"/>
    </location>
</feature>
<comment type="caution">
    <text evidence="2">The sequence shown here is derived from an EMBL/GenBank/DDBJ whole genome shotgun (WGS) entry which is preliminary data.</text>
</comment>
<gene>
    <name evidence="2" type="ORF">CRM22_009744</name>
</gene>
<accession>A0A4S2L5W9</accession>
<dbReference type="AlphaFoldDB" id="A0A4S2L5W9"/>
<reference evidence="2 3" key="1">
    <citation type="journal article" date="2019" name="BMC Genomics">
        <title>New insights from Opisthorchis felineus genome: update on genomics of the epidemiologically important liver flukes.</title>
        <authorList>
            <person name="Ershov N.I."/>
            <person name="Mordvinov V.A."/>
            <person name="Prokhortchouk E.B."/>
            <person name="Pakharukova M.Y."/>
            <person name="Gunbin K.V."/>
            <person name="Ustyantsev K."/>
            <person name="Genaev M.A."/>
            <person name="Blinov A.G."/>
            <person name="Mazur A."/>
            <person name="Boulygina E."/>
            <person name="Tsygankova S."/>
            <person name="Khrameeva E."/>
            <person name="Chekanov N."/>
            <person name="Fan G."/>
            <person name="Xiao A."/>
            <person name="Zhang H."/>
            <person name="Xu X."/>
            <person name="Yang H."/>
            <person name="Solovyev V."/>
            <person name="Lee S.M."/>
            <person name="Liu X."/>
            <person name="Afonnikov D.A."/>
            <person name="Skryabin K.G."/>
        </authorList>
    </citation>
    <scope>NUCLEOTIDE SEQUENCE [LARGE SCALE GENOMIC DNA]</scope>
    <source>
        <strain evidence="2">AK-0245</strain>
        <tissue evidence="2">Whole organism</tissue>
    </source>
</reference>
<proteinExistence type="predicted"/>
<evidence type="ECO:0000313" key="2">
    <source>
        <dbReference type="EMBL" id="TGZ58121.1"/>
    </source>
</evidence>
<dbReference type="Proteomes" id="UP000308267">
    <property type="component" value="Unassembled WGS sequence"/>
</dbReference>
<feature type="compositionally biased region" description="Polar residues" evidence="1">
    <location>
        <begin position="7"/>
        <end position="24"/>
    </location>
</feature>
<keyword evidence="3" id="KW-1185">Reference proteome</keyword>